<keyword evidence="3" id="KW-1185">Reference proteome</keyword>
<feature type="compositionally biased region" description="Acidic residues" evidence="1">
    <location>
        <begin position="617"/>
        <end position="627"/>
    </location>
</feature>
<feature type="compositionally biased region" description="Basic and acidic residues" evidence="1">
    <location>
        <begin position="601"/>
        <end position="616"/>
    </location>
</feature>
<dbReference type="eggNOG" id="ENOG502QRX4">
    <property type="taxonomic scope" value="Eukaryota"/>
</dbReference>
<feature type="compositionally biased region" description="Basic residues" evidence="1">
    <location>
        <begin position="575"/>
        <end position="600"/>
    </location>
</feature>
<dbReference type="InParanoid" id="B8CCJ0"/>
<sequence>MVVMLEAIGRECLAIALSPYHSYDLGKTYVVHFGANGNLQTVLRRHVNFNEAVDVSFPSRVCGENNWVPYWIVLQGGKLSAGVGKVPGKNCIGTLDDTMYNMLRSGVDAVRYVGIGNSALQRSARDLRVRNVMVSSIPEHFGLGGIPLEECGFVNILEMGYGSGSGGNSMEEGGGGAVPTEAELLAEYEKERAKAKARAAKFGVEYKEPAPDAFMKWSEARRLRMNPEKGFITGIDTFSMEEKAKADARKERFAKDERKRKGLDSDEEEIKGEDGEEDMDDDGVDDVAEWEKTKRDPLAIEQAWDNWELVEQFRSDPTDSVVKKECEGGTMATDDAMDKSDEVEQKEDFIPKSVTVVPTKIHIFSMDHQCFKQIRTDDLMSYFKDYGPSYVEWLGELSCNVMFEDRHSAARAFHALSQELPTPPPKDLIDARIKERNERNGPKKLDWVPPTKVEADGDEVVDNPADDAEAAAADETGDGMVADGDEAIKEETSKDQEEERALPDYGGMGWRFCKWTVRKVSNDRYGVRGTRARVLMRLATSLDVLDDRPTEWPKPPPGFTTKRKLMPWYDFSDNRRRRSSGGRDAKRRRSGGRDRRRSRSRGYDDSDDRYDNRYDDDGGDISEDNYEGGEHPMLSEGLRSGR</sequence>
<feature type="compositionally biased region" description="Basic and acidic residues" evidence="1">
    <location>
        <begin position="246"/>
        <end position="264"/>
    </location>
</feature>
<feature type="region of interest" description="Disordered" evidence="1">
    <location>
        <begin position="246"/>
        <end position="283"/>
    </location>
</feature>
<dbReference type="RefSeq" id="XP_002293950.1">
    <property type="nucleotide sequence ID" value="XM_002293914.1"/>
</dbReference>
<dbReference type="InterPro" id="IPR019416">
    <property type="entry name" value="NCBP3"/>
</dbReference>
<evidence type="ECO:0000256" key="1">
    <source>
        <dbReference type="SAM" id="MobiDB-lite"/>
    </source>
</evidence>
<dbReference type="PANTHER" id="PTHR16291:SF0">
    <property type="entry name" value="NUCLEAR CAP-BINDING PROTEIN SUBUNIT 3"/>
    <property type="match status" value="1"/>
</dbReference>
<feature type="region of interest" description="Disordered" evidence="1">
    <location>
        <begin position="439"/>
        <end position="462"/>
    </location>
</feature>
<reference evidence="2 3" key="1">
    <citation type="journal article" date="2004" name="Science">
        <title>The genome of the diatom Thalassiosira pseudonana: ecology, evolution, and metabolism.</title>
        <authorList>
            <person name="Armbrust E.V."/>
            <person name="Berges J.A."/>
            <person name="Bowler C."/>
            <person name="Green B.R."/>
            <person name="Martinez D."/>
            <person name="Putnam N.H."/>
            <person name="Zhou S."/>
            <person name="Allen A.E."/>
            <person name="Apt K.E."/>
            <person name="Bechner M."/>
            <person name="Brzezinski M.A."/>
            <person name="Chaal B.K."/>
            <person name="Chiovitti A."/>
            <person name="Davis A.K."/>
            <person name="Demarest M.S."/>
            <person name="Detter J.C."/>
            <person name="Glavina T."/>
            <person name="Goodstein D."/>
            <person name="Hadi M.Z."/>
            <person name="Hellsten U."/>
            <person name="Hildebrand M."/>
            <person name="Jenkins B.D."/>
            <person name="Jurka J."/>
            <person name="Kapitonov V.V."/>
            <person name="Kroger N."/>
            <person name="Lau W.W."/>
            <person name="Lane T.W."/>
            <person name="Larimer F.W."/>
            <person name="Lippmeier J.C."/>
            <person name="Lucas S."/>
            <person name="Medina M."/>
            <person name="Montsant A."/>
            <person name="Obornik M."/>
            <person name="Parker M.S."/>
            <person name="Palenik B."/>
            <person name="Pazour G.J."/>
            <person name="Richardson P.M."/>
            <person name="Rynearson T.A."/>
            <person name="Saito M.A."/>
            <person name="Schwartz D.C."/>
            <person name="Thamatrakoln K."/>
            <person name="Valentin K."/>
            <person name="Vardi A."/>
            <person name="Wilkerson F.P."/>
            <person name="Rokhsar D.S."/>
        </authorList>
    </citation>
    <scope>NUCLEOTIDE SEQUENCE [LARGE SCALE GENOMIC DNA]</scope>
    <source>
        <strain evidence="2 3">CCMP1335</strain>
    </source>
</reference>
<dbReference type="GeneID" id="7452701"/>
<dbReference type="OMA" id="YVEWLND"/>
<dbReference type="Gene3D" id="3.30.70.330">
    <property type="match status" value="1"/>
</dbReference>
<dbReference type="HOGENOM" id="CLU_437758_0_0_1"/>
<dbReference type="InterPro" id="IPR012677">
    <property type="entry name" value="Nucleotide-bd_a/b_plait_sf"/>
</dbReference>
<dbReference type="GO" id="GO:0000340">
    <property type="term" value="F:RNA 7-methylguanosine cap binding"/>
    <property type="evidence" value="ECO:0007669"/>
    <property type="project" value="InterPro"/>
</dbReference>
<organism evidence="2 3">
    <name type="scientific">Thalassiosira pseudonana</name>
    <name type="common">Marine diatom</name>
    <name type="synonym">Cyclotella nana</name>
    <dbReference type="NCBI Taxonomy" id="35128"/>
    <lineage>
        <taxon>Eukaryota</taxon>
        <taxon>Sar</taxon>
        <taxon>Stramenopiles</taxon>
        <taxon>Ochrophyta</taxon>
        <taxon>Bacillariophyta</taxon>
        <taxon>Coscinodiscophyceae</taxon>
        <taxon>Thalassiosirophycidae</taxon>
        <taxon>Thalassiosirales</taxon>
        <taxon>Thalassiosiraceae</taxon>
        <taxon>Thalassiosira</taxon>
    </lineage>
</organism>
<dbReference type="AlphaFoldDB" id="B8CCJ0"/>
<dbReference type="GO" id="GO:0003729">
    <property type="term" value="F:mRNA binding"/>
    <property type="evidence" value="ECO:0000318"/>
    <property type="project" value="GO_Central"/>
</dbReference>
<protein>
    <submittedName>
        <fullName evidence="2">Uncharacterized protein</fullName>
    </submittedName>
</protein>
<accession>B8CCJ0</accession>
<dbReference type="Proteomes" id="UP000001449">
    <property type="component" value="Chromosome 14"/>
</dbReference>
<evidence type="ECO:0000313" key="3">
    <source>
        <dbReference type="Proteomes" id="UP000001449"/>
    </source>
</evidence>
<evidence type="ECO:0000313" key="2">
    <source>
        <dbReference type="EMBL" id="EED88959.1"/>
    </source>
</evidence>
<proteinExistence type="predicted"/>
<dbReference type="GO" id="GO:0005634">
    <property type="term" value="C:nucleus"/>
    <property type="evidence" value="ECO:0000318"/>
    <property type="project" value="GO_Central"/>
</dbReference>
<feature type="compositionally biased region" description="Acidic residues" evidence="1">
    <location>
        <begin position="265"/>
        <end position="283"/>
    </location>
</feature>
<dbReference type="PaxDb" id="35128-Thaps24874"/>
<dbReference type="PANTHER" id="PTHR16291">
    <property type="entry name" value="NUCLEAR CAP-BINDING PROTEIN SUBUNIT 3"/>
    <property type="match status" value="1"/>
</dbReference>
<gene>
    <name evidence="2" type="ORF">THAPSDRAFT_24874</name>
</gene>
<reference evidence="2 3" key="2">
    <citation type="journal article" date="2008" name="Nature">
        <title>The Phaeodactylum genome reveals the evolutionary history of diatom genomes.</title>
        <authorList>
            <person name="Bowler C."/>
            <person name="Allen A.E."/>
            <person name="Badger J.H."/>
            <person name="Grimwood J."/>
            <person name="Jabbari K."/>
            <person name="Kuo A."/>
            <person name="Maheswari U."/>
            <person name="Martens C."/>
            <person name="Maumus F."/>
            <person name="Otillar R.P."/>
            <person name="Rayko E."/>
            <person name="Salamov A."/>
            <person name="Vandepoele K."/>
            <person name="Beszteri B."/>
            <person name="Gruber A."/>
            <person name="Heijde M."/>
            <person name="Katinka M."/>
            <person name="Mock T."/>
            <person name="Valentin K."/>
            <person name="Verret F."/>
            <person name="Berges J.A."/>
            <person name="Brownlee C."/>
            <person name="Cadoret J.P."/>
            <person name="Chiovitti A."/>
            <person name="Choi C.J."/>
            <person name="Coesel S."/>
            <person name="De Martino A."/>
            <person name="Detter J.C."/>
            <person name="Durkin C."/>
            <person name="Falciatore A."/>
            <person name="Fournet J."/>
            <person name="Haruta M."/>
            <person name="Huysman M.J."/>
            <person name="Jenkins B.D."/>
            <person name="Jiroutova K."/>
            <person name="Jorgensen R.E."/>
            <person name="Joubert Y."/>
            <person name="Kaplan A."/>
            <person name="Kroger N."/>
            <person name="Kroth P.G."/>
            <person name="La Roche J."/>
            <person name="Lindquist E."/>
            <person name="Lommer M."/>
            <person name="Martin-Jezequel V."/>
            <person name="Lopez P.J."/>
            <person name="Lucas S."/>
            <person name="Mangogna M."/>
            <person name="McGinnis K."/>
            <person name="Medlin L.K."/>
            <person name="Montsant A."/>
            <person name="Oudot-Le Secq M.P."/>
            <person name="Napoli C."/>
            <person name="Obornik M."/>
            <person name="Parker M.S."/>
            <person name="Petit J.L."/>
            <person name="Porcel B.M."/>
            <person name="Poulsen N."/>
            <person name="Robison M."/>
            <person name="Rychlewski L."/>
            <person name="Rynearson T.A."/>
            <person name="Schmutz J."/>
            <person name="Shapiro H."/>
            <person name="Siaut M."/>
            <person name="Stanley M."/>
            <person name="Sussman M.R."/>
            <person name="Taylor A.R."/>
            <person name="Vardi A."/>
            <person name="von Dassow P."/>
            <person name="Vyverman W."/>
            <person name="Willis A."/>
            <person name="Wyrwicz L.S."/>
            <person name="Rokhsar D.S."/>
            <person name="Weissenbach J."/>
            <person name="Armbrust E.V."/>
            <person name="Green B.R."/>
            <person name="Van de Peer Y."/>
            <person name="Grigoriev I.V."/>
        </authorList>
    </citation>
    <scope>NUCLEOTIDE SEQUENCE [LARGE SCALE GENOMIC DNA]</scope>
    <source>
        <strain evidence="2 3">CCMP1335</strain>
    </source>
</reference>
<dbReference type="GO" id="GO:0000339">
    <property type="term" value="F:RNA cap binding"/>
    <property type="evidence" value="ECO:0000318"/>
    <property type="project" value="GO_Central"/>
</dbReference>
<dbReference type="STRING" id="35128.B8CCJ0"/>
<dbReference type="KEGG" id="tps:THAPSDRAFT_24874"/>
<feature type="region of interest" description="Disordered" evidence="1">
    <location>
        <begin position="570"/>
        <end position="642"/>
    </location>
</feature>
<name>B8CCJ0_THAPS</name>
<dbReference type="EMBL" id="CM000649">
    <property type="protein sequence ID" value="EED88959.1"/>
    <property type="molecule type" value="Genomic_DNA"/>
</dbReference>